<proteinExistence type="predicted"/>
<sequence length="136" mass="14287">MPTLLDFSAGVATGAGGNTLSGAQVVDAVTSGIPMLTLPNSGSACNLVFATCGHIGYRILPNQNCTLNISGGNTGELQMMHVVIQQPYGGNCEITWSDNVVWPEGGAFVDSRIGAVCRVEIMWDGASRYYGRQIFG</sequence>
<dbReference type="AlphaFoldDB" id="A0A1Y0UVU6"/>
<dbReference type="RefSeq" id="WP_087635501.1">
    <property type="nucleotide sequence ID" value="NZ_CP021524.1"/>
</dbReference>
<accession>A0A1Y0UVU6</accession>
<evidence type="ECO:0000313" key="1">
    <source>
        <dbReference type="EMBL" id="ARW10042.1"/>
    </source>
</evidence>
<dbReference type="EMBL" id="CP021524">
    <property type="protein sequence ID" value="ARW10042.1"/>
    <property type="molecule type" value="Genomic_DNA"/>
</dbReference>
<dbReference type="Proteomes" id="UP000195633">
    <property type="component" value="Chromosome"/>
</dbReference>
<gene>
    <name evidence="1" type="ORF">S101447_00940</name>
</gene>
<name>A0A1Y0UVU6_9PROT</name>
<reference evidence="1 2" key="1">
    <citation type="submission" date="2017-05" db="EMBL/GenBank/DDBJ databases">
        <title>Genome sequence of Acetobacter pasteurianus subsp. ascendens strain SRCM101447.</title>
        <authorList>
            <person name="Cho S.H."/>
        </authorList>
    </citation>
    <scope>NUCLEOTIDE SEQUENCE [LARGE SCALE GENOMIC DNA]</scope>
    <source>
        <strain evidence="1 2">SRCM101447</strain>
    </source>
</reference>
<organism evidence="1 2">
    <name type="scientific">Acetobacter ascendens</name>
    <dbReference type="NCBI Taxonomy" id="481146"/>
    <lineage>
        <taxon>Bacteria</taxon>
        <taxon>Pseudomonadati</taxon>
        <taxon>Pseudomonadota</taxon>
        <taxon>Alphaproteobacteria</taxon>
        <taxon>Acetobacterales</taxon>
        <taxon>Acetobacteraceae</taxon>
        <taxon>Acetobacter</taxon>
    </lineage>
</organism>
<evidence type="ECO:0000313" key="2">
    <source>
        <dbReference type="Proteomes" id="UP000195633"/>
    </source>
</evidence>
<protein>
    <submittedName>
        <fullName evidence="1">Uncharacterized protein</fullName>
    </submittedName>
</protein>